<organism evidence="1 2">
    <name type="scientific">Streptomyces paludis</name>
    <dbReference type="NCBI Taxonomy" id="2282738"/>
    <lineage>
        <taxon>Bacteria</taxon>
        <taxon>Bacillati</taxon>
        <taxon>Actinomycetota</taxon>
        <taxon>Actinomycetes</taxon>
        <taxon>Kitasatosporales</taxon>
        <taxon>Streptomycetaceae</taxon>
        <taxon>Streptomyces</taxon>
    </lineage>
</organism>
<gene>
    <name evidence="1" type="ORF">DVK44_00455</name>
</gene>
<proteinExistence type="predicted"/>
<dbReference type="EMBL" id="CP031194">
    <property type="protein sequence ID" value="AXG76402.1"/>
    <property type="molecule type" value="Genomic_DNA"/>
</dbReference>
<dbReference type="AlphaFoldDB" id="A0A345HI78"/>
<keyword evidence="1" id="KW-0378">Hydrolase</keyword>
<evidence type="ECO:0000313" key="2">
    <source>
        <dbReference type="Proteomes" id="UP000253868"/>
    </source>
</evidence>
<dbReference type="RefSeq" id="WP_114657608.1">
    <property type="nucleotide sequence ID" value="NZ_CP031194.1"/>
</dbReference>
<keyword evidence="2" id="KW-1185">Reference proteome</keyword>
<dbReference type="SUPFAM" id="SSF53474">
    <property type="entry name" value="alpha/beta-Hydrolases"/>
    <property type="match status" value="1"/>
</dbReference>
<protein>
    <submittedName>
        <fullName evidence="1">Alpha/beta hydrolase</fullName>
    </submittedName>
</protein>
<dbReference type="InterPro" id="IPR029058">
    <property type="entry name" value="AB_hydrolase_fold"/>
</dbReference>
<sequence length="277" mass="29710">MRIPDAGPLPALACPADPRFSSYLYLPRRRTGPVPLVVAVHGTDRRAESLRDALVPWAEERSVAVLAPLFPGGLGDADDIDDYKFLRTAHADFDRVLLAMADDAVRRFGLTAGRWGLVGFSGGAQFAHRFLLVHPERVAAAAICAPGNVTRIDPAARWWPGTGDFADRFGAACDPVRLREVAVQTVVGALDDGAEHITLAPGARYWAPGANDAGATRVARTAALAANLRRYGIGVREVRLPGVGHDFGPMVPSVTGFLDDAFLTAFAAEHPREEETR</sequence>
<name>A0A345HI78_9ACTN</name>
<dbReference type="GO" id="GO:0016787">
    <property type="term" value="F:hydrolase activity"/>
    <property type="evidence" value="ECO:0007669"/>
    <property type="project" value="UniProtKB-KW"/>
</dbReference>
<dbReference type="Gene3D" id="3.40.50.1820">
    <property type="entry name" value="alpha/beta hydrolase"/>
    <property type="match status" value="1"/>
</dbReference>
<dbReference type="Proteomes" id="UP000253868">
    <property type="component" value="Chromosome"/>
</dbReference>
<dbReference type="OrthoDB" id="332706at2"/>
<reference evidence="2" key="1">
    <citation type="submission" date="2018-07" db="EMBL/GenBank/DDBJ databases">
        <authorList>
            <person name="Zhao J."/>
        </authorList>
    </citation>
    <scope>NUCLEOTIDE SEQUENCE [LARGE SCALE GENOMIC DNA]</scope>
    <source>
        <strain evidence="2">GSSD-12</strain>
    </source>
</reference>
<evidence type="ECO:0000313" key="1">
    <source>
        <dbReference type="EMBL" id="AXG76402.1"/>
    </source>
</evidence>
<accession>A0A345HI78</accession>
<dbReference type="KEGG" id="spad:DVK44_00455"/>